<feature type="region of interest" description="Disordered" evidence="1">
    <location>
        <begin position="54"/>
        <end position="76"/>
    </location>
</feature>
<keyword evidence="4" id="KW-1185">Reference proteome</keyword>
<accession>A0ABR8MZ51</accession>
<dbReference type="Proteomes" id="UP000609346">
    <property type="component" value="Unassembled WGS sequence"/>
</dbReference>
<gene>
    <name evidence="3" type="ORF">H8B09_11905</name>
</gene>
<dbReference type="Gene3D" id="3.40.50.1820">
    <property type="entry name" value="alpha/beta hydrolase"/>
    <property type="match status" value="1"/>
</dbReference>
<dbReference type="InterPro" id="IPR029058">
    <property type="entry name" value="AB_hydrolase_fold"/>
</dbReference>
<comment type="caution">
    <text evidence="3">The sequence shown here is derived from an EMBL/GenBank/DDBJ whole genome shotgun (WGS) entry which is preliminary data.</text>
</comment>
<protein>
    <submittedName>
        <fullName evidence="3">Prolyl oligopeptidase family serine peptidase</fullName>
    </submittedName>
</protein>
<evidence type="ECO:0000256" key="1">
    <source>
        <dbReference type="SAM" id="MobiDB-lite"/>
    </source>
</evidence>
<dbReference type="InterPro" id="IPR001375">
    <property type="entry name" value="Peptidase_S9_cat"/>
</dbReference>
<organism evidence="3 4">
    <name type="scientific">Paenibacillus terricola</name>
    <dbReference type="NCBI Taxonomy" id="2763503"/>
    <lineage>
        <taxon>Bacteria</taxon>
        <taxon>Bacillati</taxon>
        <taxon>Bacillota</taxon>
        <taxon>Bacilli</taxon>
        <taxon>Bacillales</taxon>
        <taxon>Paenibacillaceae</taxon>
        <taxon>Paenibacillus</taxon>
    </lineage>
</organism>
<dbReference type="SUPFAM" id="SSF53474">
    <property type="entry name" value="alpha/beta-Hydrolases"/>
    <property type="match status" value="1"/>
</dbReference>
<evidence type="ECO:0000259" key="2">
    <source>
        <dbReference type="Pfam" id="PF00326"/>
    </source>
</evidence>
<evidence type="ECO:0000313" key="3">
    <source>
        <dbReference type="EMBL" id="MBD3919459.1"/>
    </source>
</evidence>
<sequence>MSELARSDDPIGIVGHSTGGFISAGAFSSNPRLQASIVINGSFAWVKAEELFREKDGRSPMTSSERSSLEDHDPMSHLKLDNSKGLLLLHGKEDATIPIDSQRYFMNKMSQSNIPSDTLKFVEYSNVNHQITVGMLEKSKEWLDKNLCN</sequence>
<proteinExistence type="predicted"/>
<reference evidence="3 4" key="1">
    <citation type="submission" date="2020-09" db="EMBL/GenBank/DDBJ databases">
        <title>Paenibacillus sp. strain PR3 16S rRNA gene Genome sequencing and assembly.</title>
        <authorList>
            <person name="Kim J."/>
        </authorList>
    </citation>
    <scope>NUCLEOTIDE SEQUENCE [LARGE SCALE GENOMIC DNA]</scope>
    <source>
        <strain evidence="3 4">PR3</strain>
    </source>
</reference>
<dbReference type="Pfam" id="PF00326">
    <property type="entry name" value="Peptidase_S9"/>
    <property type="match status" value="1"/>
</dbReference>
<feature type="domain" description="Peptidase S9 prolyl oligopeptidase catalytic" evidence="2">
    <location>
        <begin position="8"/>
        <end position="132"/>
    </location>
</feature>
<feature type="compositionally biased region" description="Basic and acidic residues" evidence="1">
    <location>
        <begin position="67"/>
        <end position="76"/>
    </location>
</feature>
<evidence type="ECO:0000313" key="4">
    <source>
        <dbReference type="Proteomes" id="UP000609346"/>
    </source>
</evidence>
<name>A0ABR8MZ51_9BACL</name>
<dbReference type="EMBL" id="JACXZA010000002">
    <property type="protein sequence ID" value="MBD3919459.1"/>
    <property type="molecule type" value="Genomic_DNA"/>
</dbReference>